<dbReference type="PANTHER" id="PTHR35848">
    <property type="entry name" value="OXALATE-BINDING PROTEIN"/>
    <property type="match status" value="1"/>
</dbReference>
<dbReference type="Gene3D" id="3.30.70.100">
    <property type="match status" value="1"/>
</dbReference>
<comment type="caution">
    <text evidence="4">The sequence shown here is derived from an EMBL/GenBank/DDBJ whole genome shotgun (WGS) entry which is preliminary data.</text>
</comment>
<gene>
    <name evidence="4" type="ORF">GCM10010968_17290</name>
</gene>
<feature type="compositionally biased region" description="Polar residues" evidence="2">
    <location>
        <begin position="1"/>
        <end position="10"/>
    </location>
</feature>
<evidence type="ECO:0000313" key="5">
    <source>
        <dbReference type="Proteomes" id="UP000626982"/>
    </source>
</evidence>
<dbReference type="PROSITE" id="PS51725">
    <property type="entry name" value="ABM"/>
    <property type="match status" value="1"/>
</dbReference>
<proteinExistence type="predicted"/>
<dbReference type="SUPFAM" id="SSF54909">
    <property type="entry name" value="Dimeric alpha+beta barrel"/>
    <property type="match status" value="1"/>
</dbReference>
<dbReference type="SUPFAM" id="SSF51182">
    <property type="entry name" value="RmlC-like cupins"/>
    <property type="match status" value="1"/>
</dbReference>
<dbReference type="Pfam" id="PF07883">
    <property type="entry name" value="Cupin_2"/>
    <property type="match status" value="1"/>
</dbReference>
<organism evidence="4 5">
    <name type="scientific">Agrococcus terreus</name>
    <dbReference type="NCBI Taxonomy" id="574649"/>
    <lineage>
        <taxon>Bacteria</taxon>
        <taxon>Bacillati</taxon>
        <taxon>Actinomycetota</taxon>
        <taxon>Actinomycetes</taxon>
        <taxon>Micrococcales</taxon>
        <taxon>Microbacteriaceae</taxon>
        <taxon>Agrococcus</taxon>
    </lineage>
</organism>
<reference evidence="5" key="1">
    <citation type="journal article" date="2019" name="Int. J. Syst. Evol. Microbiol.">
        <title>The Global Catalogue of Microorganisms (GCM) 10K type strain sequencing project: providing services to taxonomists for standard genome sequencing and annotation.</title>
        <authorList>
            <consortium name="The Broad Institute Genomics Platform"/>
            <consortium name="The Broad Institute Genome Sequencing Center for Infectious Disease"/>
            <person name="Wu L."/>
            <person name="Ma J."/>
        </authorList>
    </citation>
    <scope>NUCLEOTIDE SEQUENCE [LARGE SCALE GENOMIC DNA]</scope>
    <source>
        <strain evidence="5">CGMCC 1.6960</strain>
    </source>
</reference>
<name>A0ABQ2KKZ1_9MICO</name>
<evidence type="ECO:0000259" key="3">
    <source>
        <dbReference type="PROSITE" id="PS51725"/>
    </source>
</evidence>
<dbReference type="PANTHER" id="PTHR35848:SF6">
    <property type="entry name" value="CUPIN TYPE-2 DOMAIN-CONTAINING PROTEIN"/>
    <property type="match status" value="1"/>
</dbReference>
<accession>A0ABQ2KKZ1</accession>
<feature type="region of interest" description="Disordered" evidence="2">
    <location>
        <begin position="1"/>
        <end position="30"/>
    </location>
</feature>
<dbReference type="InterPro" id="IPR014710">
    <property type="entry name" value="RmlC-like_jellyroll"/>
</dbReference>
<dbReference type="InterPro" id="IPR007138">
    <property type="entry name" value="ABM_dom"/>
</dbReference>
<dbReference type="InterPro" id="IPR051610">
    <property type="entry name" value="GPI/OXD"/>
</dbReference>
<protein>
    <recommendedName>
        <fullName evidence="3">ABM domain-containing protein</fullName>
    </recommendedName>
</protein>
<evidence type="ECO:0000256" key="2">
    <source>
        <dbReference type="SAM" id="MobiDB-lite"/>
    </source>
</evidence>
<dbReference type="Gene3D" id="2.60.120.10">
    <property type="entry name" value="Jelly Rolls"/>
    <property type="match status" value="1"/>
</dbReference>
<keyword evidence="1" id="KW-0479">Metal-binding</keyword>
<dbReference type="RefSeq" id="WP_229679564.1">
    <property type="nucleotide sequence ID" value="NZ_BAABBD010000002.1"/>
</dbReference>
<dbReference type="InterPro" id="IPR013096">
    <property type="entry name" value="Cupin_2"/>
</dbReference>
<dbReference type="InterPro" id="IPR011008">
    <property type="entry name" value="Dimeric_a/b-barrel"/>
</dbReference>
<feature type="domain" description="ABM" evidence="3">
    <location>
        <begin position="149"/>
        <end position="239"/>
    </location>
</feature>
<dbReference type="Pfam" id="PF03992">
    <property type="entry name" value="ABM"/>
    <property type="match status" value="1"/>
</dbReference>
<dbReference type="EMBL" id="BMLM01000001">
    <property type="protein sequence ID" value="GGN84958.1"/>
    <property type="molecule type" value="Genomic_DNA"/>
</dbReference>
<dbReference type="InterPro" id="IPR011051">
    <property type="entry name" value="RmlC_Cupin_sf"/>
</dbReference>
<sequence length="246" mass="27429">MTTTISSQASHVLRPNDLPSKDRGAGAKTVPLVTSERGATTYLNGMTIFAPGAQIGHHSHNVAESVMVILGRAIVDIDGERHELNTFDTTFVPANVPHHFENLSDTEEMRILWTYGSVDSTRTMIETGETGRIDAERSAGSEAGERTRVTEIAEVDVKEGHEAGFEQAVREAAPLFQRADGARTLTLERSVEEPRRYRLFVSWEHIEDHTVDFRSSEDFQQWRALIGPHVESLPRVEHVQNVLTAF</sequence>
<dbReference type="Proteomes" id="UP000626982">
    <property type="component" value="Unassembled WGS sequence"/>
</dbReference>
<keyword evidence="5" id="KW-1185">Reference proteome</keyword>
<evidence type="ECO:0000256" key="1">
    <source>
        <dbReference type="ARBA" id="ARBA00022723"/>
    </source>
</evidence>
<evidence type="ECO:0000313" key="4">
    <source>
        <dbReference type="EMBL" id="GGN84958.1"/>
    </source>
</evidence>